<dbReference type="AlphaFoldDB" id="A0A164MWP6"/>
<evidence type="ECO:0000313" key="3">
    <source>
        <dbReference type="Proteomes" id="UP000076512"/>
    </source>
</evidence>
<sequence>MLLMVLAVAFSALGVGCSDRAESTGDAEVEPSGLGKEVTMPIAEATTSLVQPGDEPRSPLRPALREGGAQQVTLSVDHHVEQQINNQAVRDFSPPAVSIPLTAKTDRANVDLTLGPATSSDPGLAEELLKADGSHAGFEITDRGVITALRMQPKPATPDGAWAALEKAFYQAIYQSIAFPADALGEGAVWTVRQQVSDDVPLDQVTTATLTNRDGNLLTIDLNVTQTPKSKVWKMPSNADALDIVDYVMHGAGTITVDLGLPLPVSGTVTIGGHKSYRDPHSGVLLRQSQRTRVQWGE</sequence>
<dbReference type="EMBL" id="LWGR01000007">
    <property type="protein sequence ID" value="KZM73740.1"/>
    <property type="molecule type" value="Genomic_DNA"/>
</dbReference>
<protein>
    <submittedName>
        <fullName evidence="2">Uncharacterized protein</fullName>
    </submittedName>
</protein>
<dbReference type="Proteomes" id="UP000076512">
    <property type="component" value="Unassembled WGS sequence"/>
</dbReference>
<dbReference type="STRING" id="455432.AWN90_34785"/>
<name>A0A164MWP6_9NOCA</name>
<organism evidence="2 3">
    <name type="scientific">Nocardia terpenica</name>
    <dbReference type="NCBI Taxonomy" id="455432"/>
    <lineage>
        <taxon>Bacteria</taxon>
        <taxon>Bacillati</taxon>
        <taxon>Actinomycetota</taxon>
        <taxon>Actinomycetes</taxon>
        <taxon>Mycobacteriales</taxon>
        <taxon>Nocardiaceae</taxon>
        <taxon>Nocardia</taxon>
    </lineage>
</organism>
<evidence type="ECO:0000256" key="1">
    <source>
        <dbReference type="SAM" id="MobiDB-lite"/>
    </source>
</evidence>
<accession>A0A164MWP6</accession>
<feature type="region of interest" description="Disordered" evidence="1">
    <location>
        <begin position="47"/>
        <end position="69"/>
    </location>
</feature>
<reference evidence="2 3" key="1">
    <citation type="submission" date="2016-04" db="EMBL/GenBank/DDBJ databases">
        <authorList>
            <person name="Evans L.H."/>
            <person name="Alamgir A."/>
            <person name="Owens N."/>
            <person name="Weber N.D."/>
            <person name="Virtaneva K."/>
            <person name="Barbian K."/>
            <person name="Babar A."/>
            <person name="Rosenke K."/>
        </authorList>
    </citation>
    <scope>NUCLEOTIDE SEQUENCE [LARGE SCALE GENOMIC DNA]</scope>
    <source>
        <strain evidence="2 3">IFM 0406</strain>
    </source>
</reference>
<gene>
    <name evidence="2" type="ORF">AWN90_34785</name>
</gene>
<dbReference type="OrthoDB" id="4566419at2"/>
<comment type="caution">
    <text evidence="2">The sequence shown here is derived from an EMBL/GenBank/DDBJ whole genome shotgun (WGS) entry which is preliminary data.</text>
</comment>
<proteinExistence type="predicted"/>
<evidence type="ECO:0000313" key="2">
    <source>
        <dbReference type="EMBL" id="KZM73740.1"/>
    </source>
</evidence>
<keyword evidence="3" id="KW-1185">Reference proteome</keyword>